<dbReference type="InterPro" id="IPR005064">
    <property type="entry name" value="BUG"/>
</dbReference>
<dbReference type="AlphaFoldDB" id="E1R4Q2"/>
<dbReference type="PANTHER" id="PTHR42928:SF5">
    <property type="entry name" value="BLR1237 PROTEIN"/>
    <property type="match status" value="1"/>
</dbReference>
<feature type="signal peptide" evidence="2">
    <location>
        <begin position="1"/>
        <end position="24"/>
    </location>
</feature>
<evidence type="ECO:0000313" key="4">
    <source>
        <dbReference type="Proteomes" id="UP000002318"/>
    </source>
</evidence>
<dbReference type="Pfam" id="PF03401">
    <property type="entry name" value="TctC"/>
    <property type="match status" value="1"/>
</dbReference>
<dbReference type="Gene3D" id="3.40.190.150">
    <property type="entry name" value="Bordetella uptake gene, domain 1"/>
    <property type="match status" value="1"/>
</dbReference>
<evidence type="ECO:0008006" key="5">
    <source>
        <dbReference type="Google" id="ProtNLM"/>
    </source>
</evidence>
<comment type="similarity">
    <text evidence="1">Belongs to the UPF0065 (bug) family.</text>
</comment>
<accession>E1R4Q2</accession>
<dbReference type="Proteomes" id="UP000002318">
    <property type="component" value="Chromosome"/>
</dbReference>
<dbReference type="KEGG" id="ssm:Spirs_3039"/>
<evidence type="ECO:0000256" key="2">
    <source>
        <dbReference type="SAM" id="SignalP"/>
    </source>
</evidence>
<dbReference type="InterPro" id="IPR042100">
    <property type="entry name" value="Bug_dom1"/>
</dbReference>
<gene>
    <name evidence="3" type="ordered locus">Spirs_3039</name>
</gene>
<proteinExistence type="inferred from homology"/>
<sequence length="337" mass="36440">MSIKKISIVAVLISCLAVSGFANGQGETNFPDRPIQNIFPWGPGATYAASQVVANAMGENLGVNVSVTSTTGASGVKAAMTVMSKPADGYTIFDGYVAPLILSPLFGKTDYTFEDFKPLYGVVSNAFTIVVCKDDDRFPDLTALIEYAKANPGVLSYSSGADISLPHMSSASLLKSTGAVTRHVPYNDSNEGIKELLAGELDFNVMNSGGYNTYKDEVRILAVLSDLPQPAFPGMPLVKDFGYSIGLDGLAATGWTWWLVRKETPDDVAEVLRAALKKALDDPKIQKQVSDMGYLPMPTDVYNPENYIKECTLMTEQLKSALAAIEWEKAEIKKYNK</sequence>
<evidence type="ECO:0000313" key="3">
    <source>
        <dbReference type="EMBL" id="ADK82140.1"/>
    </source>
</evidence>
<dbReference type="HOGENOM" id="CLU_045683_1_1_12"/>
<dbReference type="CDD" id="cd07012">
    <property type="entry name" value="PBP2_Bug_TTT"/>
    <property type="match status" value="1"/>
</dbReference>
<dbReference type="OrthoDB" id="5632at2"/>
<protein>
    <recommendedName>
        <fullName evidence="5">Tripartite tricarboxylate transporter substrate binding protein</fullName>
    </recommendedName>
</protein>
<reference evidence="3 4" key="1">
    <citation type="journal article" date="2010" name="Stand. Genomic Sci.">
        <title>Complete genome sequence of Spirochaeta smaragdinae type strain (SEBR 4228).</title>
        <authorList>
            <person name="Mavromatis K."/>
            <person name="Yasawong M."/>
            <person name="Chertkov O."/>
            <person name="Lapidus A."/>
            <person name="Lucas S."/>
            <person name="Nolan M."/>
            <person name="Del Rio T.G."/>
            <person name="Tice H."/>
            <person name="Cheng J.F."/>
            <person name="Pitluck S."/>
            <person name="Liolios K."/>
            <person name="Ivanova N."/>
            <person name="Tapia R."/>
            <person name="Han C."/>
            <person name="Bruce D."/>
            <person name="Goodwin L."/>
            <person name="Pati A."/>
            <person name="Chen A."/>
            <person name="Palaniappan K."/>
            <person name="Land M."/>
            <person name="Hauser L."/>
            <person name="Chang Y.J."/>
            <person name="Jeffries C.D."/>
            <person name="Detter J.C."/>
            <person name="Rohde M."/>
            <person name="Brambilla E."/>
            <person name="Spring S."/>
            <person name="Goker M."/>
            <person name="Sikorski J."/>
            <person name="Woyke T."/>
            <person name="Bristow J."/>
            <person name="Eisen J.A."/>
            <person name="Markowitz V."/>
            <person name="Hugenholtz P."/>
            <person name="Klenk H.P."/>
            <person name="Kyrpides N.C."/>
        </authorList>
    </citation>
    <scope>NUCLEOTIDE SEQUENCE [LARGE SCALE GENOMIC DNA]</scope>
    <source>
        <strain evidence="4">DSM 11293 / JCM 15392 / SEBR 4228</strain>
    </source>
</reference>
<keyword evidence="4" id="KW-1185">Reference proteome</keyword>
<name>E1R4Q2_SEDSS</name>
<dbReference type="SUPFAM" id="SSF53850">
    <property type="entry name" value="Periplasmic binding protein-like II"/>
    <property type="match status" value="1"/>
</dbReference>
<dbReference type="PANTHER" id="PTHR42928">
    <property type="entry name" value="TRICARBOXYLATE-BINDING PROTEIN"/>
    <property type="match status" value="1"/>
</dbReference>
<organism evidence="3 4">
    <name type="scientific">Sediminispirochaeta smaragdinae (strain DSM 11293 / JCM 15392 / SEBR 4228)</name>
    <name type="common">Spirochaeta smaragdinae</name>
    <dbReference type="NCBI Taxonomy" id="573413"/>
    <lineage>
        <taxon>Bacteria</taxon>
        <taxon>Pseudomonadati</taxon>
        <taxon>Spirochaetota</taxon>
        <taxon>Spirochaetia</taxon>
        <taxon>Spirochaetales</taxon>
        <taxon>Spirochaetaceae</taxon>
        <taxon>Sediminispirochaeta</taxon>
    </lineage>
</organism>
<dbReference type="eggNOG" id="COG3181">
    <property type="taxonomic scope" value="Bacteria"/>
</dbReference>
<dbReference type="RefSeq" id="WP_013255599.1">
    <property type="nucleotide sequence ID" value="NC_014364.1"/>
</dbReference>
<dbReference type="EMBL" id="CP002116">
    <property type="protein sequence ID" value="ADK82140.1"/>
    <property type="molecule type" value="Genomic_DNA"/>
</dbReference>
<evidence type="ECO:0000256" key="1">
    <source>
        <dbReference type="ARBA" id="ARBA00006987"/>
    </source>
</evidence>
<dbReference type="STRING" id="573413.Spirs_3039"/>
<keyword evidence="2" id="KW-0732">Signal</keyword>
<dbReference type="Gene3D" id="3.40.190.10">
    <property type="entry name" value="Periplasmic binding protein-like II"/>
    <property type="match status" value="1"/>
</dbReference>
<feature type="chain" id="PRO_5003150718" description="Tripartite tricarboxylate transporter substrate binding protein" evidence="2">
    <location>
        <begin position="25"/>
        <end position="337"/>
    </location>
</feature>